<feature type="domain" description="Multidrug resistance protein MdtA-like C-terminal permuted SH3" evidence="5">
    <location>
        <begin position="406"/>
        <end position="462"/>
    </location>
</feature>
<evidence type="ECO:0000256" key="2">
    <source>
        <dbReference type="ARBA" id="ARBA00023054"/>
    </source>
</evidence>
<dbReference type="Proteomes" id="UP001374893">
    <property type="component" value="Chromosome"/>
</dbReference>
<proteinExistence type="predicted"/>
<protein>
    <submittedName>
        <fullName evidence="6">Hemolysin D</fullName>
    </submittedName>
</protein>
<dbReference type="InterPro" id="IPR050465">
    <property type="entry name" value="UPF0194_transport"/>
</dbReference>
<accession>A0ABN6H2J2</accession>
<organism evidence="6 7">
    <name type="scientific">Haloferula helveola</name>
    <dbReference type="NCBI Taxonomy" id="490095"/>
    <lineage>
        <taxon>Bacteria</taxon>
        <taxon>Pseudomonadati</taxon>
        <taxon>Verrucomicrobiota</taxon>
        <taxon>Verrucomicrobiia</taxon>
        <taxon>Verrucomicrobiales</taxon>
        <taxon>Verrucomicrobiaceae</taxon>
        <taxon>Haloferula</taxon>
    </lineage>
</organism>
<gene>
    <name evidence="6" type="ORF">HAHE_17880</name>
</gene>
<evidence type="ECO:0000256" key="4">
    <source>
        <dbReference type="SAM" id="SignalP"/>
    </source>
</evidence>
<dbReference type="Gene3D" id="2.40.420.20">
    <property type="match status" value="1"/>
</dbReference>
<feature type="coiled-coil region" evidence="3">
    <location>
        <begin position="78"/>
        <end position="205"/>
    </location>
</feature>
<dbReference type="EMBL" id="AP024702">
    <property type="protein sequence ID" value="BCX47880.1"/>
    <property type="molecule type" value="Genomic_DNA"/>
</dbReference>
<feature type="chain" id="PRO_5046301012" evidence="4">
    <location>
        <begin position="18"/>
        <end position="464"/>
    </location>
</feature>
<feature type="signal peptide" evidence="4">
    <location>
        <begin position="1"/>
        <end position="17"/>
    </location>
</feature>
<comment type="subcellular location">
    <subcellularLocation>
        <location evidence="1">Cell envelope</location>
    </subcellularLocation>
</comment>
<dbReference type="Pfam" id="PF25967">
    <property type="entry name" value="RND-MFP_C"/>
    <property type="match status" value="1"/>
</dbReference>
<keyword evidence="2 3" id="KW-0175">Coiled coil</keyword>
<evidence type="ECO:0000313" key="6">
    <source>
        <dbReference type="EMBL" id="BCX47880.1"/>
    </source>
</evidence>
<reference evidence="6 7" key="1">
    <citation type="submission" date="2021-06" db="EMBL/GenBank/DDBJ databases">
        <title>Complete genome of Haloferula helveola possessing various polysaccharide degrading enzymes.</title>
        <authorList>
            <person name="Takami H."/>
            <person name="Huang C."/>
            <person name="Hamasaki K."/>
        </authorList>
    </citation>
    <scope>NUCLEOTIDE SEQUENCE [LARGE SCALE GENOMIC DNA]</scope>
    <source>
        <strain evidence="6 7">CN-1</strain>
    </source>
</reference>
<feature type="coiled-coil region" evidence="3">
    <location>
        <begin position="243"/>
        <end position="270"/>
    </location>
</feature>
<dbReference type="PANTHER" id="PTHR32347">
    <property type="entry name" value="EFFLUX SYSTEM COMPONENT YKNX-RELATED"/>
    <property type="match status" value="1"/>
</dbReference>
<name>A0ABN6H2J2_9BACT</name>
<sequence>MNCRYLLLSLLAAPLTAGELTLETKPFRIEHKFQATVLPTEPAVFSIESEVWSEFVIESLADHGSAVKEGDPVVVFKRENYDRRVEDLERAVALQELAVAKQQLEFSKLAEEQKIQMESARRAMETASEDLKYFKEIGRPAAEAEIEQGLVISRFRLASAEEELKQLKQMYEEDDLTEETEEIILKRQQVQVDDSKFDLKQAERQAERSLKISLPRQQESLERAAAQAAIAFSKTEKTLPADLESAQLELKGAELGLARQKLELERLKKDGTLLEWKAPAAGIVFHGGLEGDSWDYGDLGKVLKVGSAVPQRKTLVSITPADGGVRMSAKVDPAVADTLKKGEALTLRVPGGGGGDPVGTITEITTVPGPDGKQVATLAAEWEAGQAPKVGTSVECIRVAYTHPEALAVPSGALVATADGGWSVEVKLADGKTESRAVKRGPTDGKLVQVREGLEPGQVVVVPE</sequence>
<keyword evidence="4" id="KW-0732">Signal</keyword>
<dbReference type="RefSeq" id="WP_338690326.1">
    <property type="nucleotide sequence ID" value="NZ_AP024702.1"/>
</dbReference>
<keyword evidence="7" id="KW-1185">Reference proteome</keyword>
<evidence type="ECO:0000256" key="3">
    <source>
        <dbReference type="SAM" id="Coils"/>
    </source>
</evidence>
<evidence type="ECO:0000259" key="5">
    <source>
        <dbReference type="Pfam" id="PF25967"/>
    </source>
</evidence>
<evidence type="ECO:0000313" key="7">
    <source>
        <dbReference type="Proteomes" id="UP001374893"/>
    </source>
</evidence>
<evidence type="ECO:0000256" key="1">
    <source>
        <dbReference type="ARBA" id="ARBA00004196"/>
    </source>
</evidence>
<dbReference type="InterPro" id="IPR058627">
    <property type="entry name" value="MdtA-like_C"/>
</dbReference>